<evidence type="ECO:0000256" key="2">
    <source>
        <dbReference type="ARBA" id="ARBA00007683"/>
    </source>
</evidence>
<name>A0A1N6LWJ0_BABMR</name>
<dbReference type="Proteomes" id="UP000002899">
    <property type="component" value="Chromosome I"/>
</dbReference>
<dbReference type="GO" id="GO:0005829">
    <property type="term" value="C:cytosol"/>
    <property type="evidence" value="ECO:0007669"/>
    <property type="project" value="TreeGrafter"/>
</dbReference>
<organism evidence="8 9">
    <name type="scientific">Babesia microti (strain RI)</name>
    <dbReference type="NCBI Taxonomy" id="1133968"/>
    <lineage>
        <taxon>Eukaryota</taxon>
        <taxon>Sar</taxon>
        <taxon>Alveolata</taxon>
        <taxon>Apicomplexa</taxon>
        <taxon>Aconoidasida</taxon>
        <taxon>Piroplasmida</taxon>
        <taxon>Babesiidae</taxon>
        <taxon>Babesia</taxon>
    </lineage>
</organism>
<evidence type="ECO:0000313" key="8">
    <source>
        <dbReference type="EMBL" id="SIO73251.1"/>
    </source>
</evidence>
<dbReference type="Pfam" id="PF03987">
    <property type="entry name" value="Autophagy_act_C"/>
    <property type="match status" value="1"/>
</dbReference>
<sequence>MYRFQEAVRSVIGALRFEPEDDFSSSGRFSIKDFLEAGDSLVNLDIGWEWMCAKESFEIDYLPLEKHYLSKNNIKPIKFHEQPDNLKIFSDADSKELSTYENESEADGDFLMVKQPMEISTLWTILDDSSILETDTSSPSGLYRLSITYDRFYQTCRVWVEKQNDVNNDFNVLKDLLDHIKKGGGPIEGISLAIHPFTNEFAISLHPCQQVDYVQRFIETRSNTDKISPIEGMLFCINLVLASLPITSI</sequence>
<keyword evidence="3" id="KW-0813">Transport</keyword>
<comment type="subcellular location">
    <subcellularLocation>
        <location evidence="1">Cytoplasm</location>
    </subcellularLocation>
</comment>
<dbReference type="GO" id="GO:0000422">
    <property type="term" value="P:autophagy of mitochondrion"/>
    <property type="evidence" value="ECO:0007669"/>
    <property type="project" value="TreeGrafter"/>
</dbReference>
<reference evidence="8 9" key="1">
    <citation type="journal article" date="2012" name="Nucleic Acids Res.">
        <title>Sequencing of the smallest Apicomplexan genome from the human pathogen Babesia microti.</title>
        <authorList>
            <person name="Cornillot E."/>
            <person name="Hadj-Kaddour K."/>
            <person name="Dassouli A."/>
            <person name="Noel B."/>
            <person name="Ranwez V."/>
            <person name="Vacherie B."/>
            <person name="Augagneur Y."/>
            <person name="Bres V."/>
            <person name="Duclos A."/>
            <person name="Randazzo S."/>
            <person name="Carcy B."/>
            <person name="Debierre-Grockiego F."/>
            <person name="Delbecq S."/>
            <person name="Moubri-Menage K."/>
            <person name="Shams-Eldin H."/>
            <person name="Usmani-Brown S."/>
            <person name="Bringaud F."/>
            <person name="Wincker P."/>
            <person name="Vivares C.P."/>
            <person name="Schwarz R.T."/>
            <person name="Schetters T.P."/>
            <person name="Krause P.J."/>
            <person name="Gorenflot A."/>
            <person name="Berry V."/>
            <person name="Barbe V."/>
            <person name="Ben Mamoun C."/>
        </authorList>
    </citation>
    <scope>NUCLEOTIDE SEQUENCE [LARGE SCALE GENOMIC DNA]</scope>
    <source>
        <strain evidence="8 9">RI</strain>
    </source>
</reference>
<keyword evidence="7" id="KW-0072">Autophagy</keyword>
<reference evidence="8 9" key="2">
    <citation type="journal article" date="2013" name="PLoS ONE">
        <title>Whole genome mapping and re-organization of the nuclear and mitochondrial genomes of Babesia microti isolates.</title>
        <authorList>
            <person name="Cornillot E."/>
            <person name="Dassouli A."/>
            <person name="Garg A."/>
            <person name="Pachikara N."/>
            <person name="Randazzo S."/>
            <person name="Depoix D."/>
            <person name="Carcy B."/>
            <person name="Delbecq S."/>
            <person name="Frutos R."/>
            <person name="Silva J.C."/>
            <person name="Sutton R."/>
            <person name="Krause P.J."/>
            <person name="Mamoun C.B."/>
        </authorList>
    </citation>
    <scope>NUCLEOTIDE SEQUENCE [LARGE SCALE GENOMIC DNA]</scope>
    <source>
        <strain evidence="8 9">RI</strain>
    </source>
</reference>
<keyword evidence="5" id="KW-0833">Ubl conjugation pathway</keyword>
<dbReference type="GO" id="GO:0000045">
    <property type="term" value="P:autophagosome assembly"/>
    <property type="evidence" value="ECO:0007669"/>
    <property type="project" value="TreeGrafter"/>
</dbReference>
<dbReference type="GO" id="GO:0061723">
    <property type="term" value="P:glycophagy"/>
    <property type="evidence" value="ECO:0007669"/>
    <property type="project" value="TreeGrafter"/>
</dbReference>
<protein>
    <submittedName>
        <fullName evidence="8">Autophagy-related protein 3, putative (ATG3)</fullName>
    </submittedName>
</protein>
<evidence type="ECO:0000256" key="7">
    <source>
        <dbReference type="ARBA" id="ARBA00023006"/>
    </source>
</evidence>
<dbReference type="RefSeq" id="XP_021337358.1">
    <property type="nucleotide sequence ID" value="XM_021482087.1"/>
</dbReference>
<keyword evidence="6" id="KW-0653">Protein transport</keyword>
<dbReference type="EMBL" id="FO082871">
    <property type="protein sequence ID" value="SIO73251.1"/>
    <property type="molecule type" value="Genomic_DNA"/>
</dbReference>
<dbReference type="GO" id="GO:0000407">
    <property type="term" value="C:phagophore assembly site"/>
    <property type="evidence" value="ECO:0007669"/>
    <property type="project" value="TreeGrafter"/>
</dbReference>
<evidence type="ECO:0000256" key="3">
    <source>
        <dbReference type="ARBA" id="ARBA00022448"/>
    </source>
</evidence>
<keyword evidence="4" id="KW-0963">Cytoplasm</keyword>
<dbReference type="PANTHER" id="PTHR12866">
    <property type="entry name" value="UBIQUITIN-LIKE-CONJUGATING ENZYME ATG3"/>
    <property type="match status" value="1"/>
</dbReference>
<evidence type="ECO:0000256" key="5">
    <source>
        <dbReference type="ARBA" id="ARBA00022786"/>
    </source>
</evidence>
<reference evidence="8 9" key="3">
    <citation type="journal article" date="2016" name="Sci. Rep.">
        <title>Genome-wide diversity and gene expression profiling of Babesia microti isolates identify polymorphic genes that mediate host-pathogen interactions.</title>
        <authorList>
            <person name="Silva J.C."/>
            <person name="Cornillot E."/>
            <person name="McCracken C."/>
            <person name="Usmani-Brown S."/>
            <person name="Dwivedi A."/>
            <person name="Ifeonu O.O."/>
            <person name="Crabtree J."/>
            <person name="Gotia H.T."/>
            <person name="Virji A.Z."/>
            <person name="Reynes C."/>
            <person name="Colinge J."/>
            <person name="Kumar V."/>
            <person name="Lawres L."/>
            <person name="Pazzi J.E."/>
            <person name="Pablo J.V."/>
            <person name="Hung C."/>
            <person name="Brancato J."/>
            <person name="Kumari P."/>
            <person name="Orvis J."/>
            <person name="Tretina K."/>
            <person name="Chibucos M."/>
            <person name="Ott S."/>
            <person name="Sadzewicz L."/>
            <person name="Sengamalay N."/>
            <person name="Shetty A.C."/>
            <person name="Su Q."/>
            <person name="Tallon L."/>
            <person name="Fraser C.M."/>
            <person name="Frutos R."/>
            <person name="Molina D.M."/>
            <person name="Krause P.J."/>
            <person name="Ben Mamoun C."/>
        </authorList>
    </citation>
    <scope>NUCLEOTIDE SEQUENCE [LARGE SCALE GENOMIC DNA]</scope>
    <source>
        <strain evidence="8 9">RI</strain>
    </source>
</reference>
<evidence type="ECO:0000313" key="9">
    <source>
        <dbReference type="Proteomes" id="UP000002899"/>
    </source>
</evidence>
<dbReference type="OrthoDB" id="1584384at2759"/>
<keyword evidence="9" id="KW-1185">Reference proteome</keyword>
<dbReference type="KEGG" id="bmic:BMR1_01G01105"/>
<dbReference type="PANTHER" id="PTHR12866:SF2">
    <property type="entry name" value="UBIQUITIN-LIKE-CONJUGATING ENZYME ATG3"/>
    <property type="match status" value="1"/>
</dbReference>
<proteinExistence type="inferred from homology"/>
<dbReference type="GeneID" id="24423299"/>
<evidence type="ECO:0000256" key="4">
    <source>
        <dbReference type="ARBA" id="ARBA00022490"/>
    </source>
</evidence>
<evidence type="ECO:0000256" key="6">
    <source>
        <dbReference type="ARBA" id="ARBA00022927"/>
    </source>
</evidence>
<dbReference type="InterPro" id="IPR007135">
    <property type="entry name" value="Atg3/Atg10"/>
</dbReference>
<dbReference type="VEuPathDB" id="PiroplasmaDB:BMR1_01G01105"/>
<comment type="similarity">
    <text evidence="2">Belongs to the ATG3 family.</text>
</comment>
<dbReference type="GO" id="GO:0019776">
    <property type="term" value="F:Atg8-family ligase activity"/>
    <property type="evidence" value="ECO:0007669"/>
    <property type="project" value="TreeGrafter"/>
</dbReference>
<gene>
    <name evidence="8" type="ORF">BMR1_01G01105</name>
</gene>
<accession>A0A1N6LWJ0</accession>
<dbReference type="GO" id="GO:0015031">
    <property type="term" value="P:protein transport"/>
    <property type="evidence" value="ECO:0007669"/>
    <property type="project" value="UniProtKB-KW"/>
</dbReference>
<dbReference type="AlphaFoldDB" id="A0A1N6LWJ0"/>
<dbReference type="GO" id="GO:0044804">
    <property type="term" value="P:nucleophagy"/>
    <property type="evidence" value="ECO:0007669"/>
    <property type="project" value="TreeGrafter"/>
</dbReference>
<evidence type="ECO:0000256" key="1">
    <source>
        <dbReference type="ARBA" id="ARBA00004496"/>
    </source>
</evidence>